<evidence type="ECO:0000256" key="21">
    <source>
        <dbReference type="ARBA" id="ARBA00023125"/>
    </source>
</evidence>
<feature type="repeat" description="WD" evidence="26">
    <location>
        <begin position="1124"/>
        <end position="1165"/>
    </location>
</feature>
<dbReference type="PROSITE" id="PS50082">
    <property type="entry name" value="WD_REPEATS_2"/>
    <property type="match status" value="2"/>
</dbReference>
<dbReference type="PROSITE" id="PS50173">
    <property type="entry name" value="UMUC"/>
    <property type="match status" value="1"/>
</dbReference>
<evidence type="ECO:0000256" key="16">
    <source>
        <dbReference type="ARBA" id="ARBA00022771"/>
    </source>
</evidence>
<dbReference type="SMART" id="SM00734">
    <property type="entry name" value="ZnF_Rad18"/>
    <property type="match status" value="1"/>
</dbReference>
<keyword evidence="14" id="KW-0677">Repeat</keyword>
<dbReference type="InterPro" id="IPR050116">
    <property type="entry name" value="DNA_polymerase-Y"/>
</dbReference>
<evidence type="ECO:0000256" key="29">
    <source>
        <dbReference type="SAM" id="Phobius"/>
    </source>
</evidence>
<evidence type="ECO:0000256" key="23">
    <source>
        <dbReference type="ARBA" id="ARBA00023204"/>
    </source>
</evidence>
<accession>A0A0V1BQ01</accession>
<evidence type="ECO:0000256" key="13">
    <source>
        <dbReference type="ARBA" id="ARBA00022723"/>
    </source>
</evidence>
<feature type="compositionally biased region" description="Low complexity" evidence="28">
    <location>
        <begin position="1369"/>
        <end position="1389"/>
    </location>
</feature>
<dbReference type="Gene3D" id="3.30.160.60">
    <property type="entry name" value="Classic Zinc Finger"/>
    <property type="match status" value="1"/>
</dbReference>
<dbReference type="Gene3D" id="2.130.10.10">
    <property type="entry name" value="YVTN repeat-like/Quinoprotein amine dehydrogenase"/>
    <property type="match status" value="1"/>
</dbReference>
<comment type="subcellular location">
    <subcellularLocation>
        <location evidence="3">Membrane</location>
        <topology evidence="3">Multi-pass membrane protein</topology>
    </subcellularLocation>
    <subcellularLocation>
        <location evidence="2">Nucleus</location>
    </subcellularLocation>
</comment>
<evidence type="ECO:0000313" key="31">
    <source>
        <dbReference type="EMBL" id="KRY38999.1"/>
    </source>
</evidence>
<keyword evidence="15" id="KW-0227">DNA damage</keyword>
<evidence type="ECO:0000256" key="27">
    <source>
        <dbReference type="SAM" id="Coils"/>
    </source>
</evidence>
<sequence length="1512" mass="170309">MTSSPRFHFPIVRMLIILNLMVDHLCVSRLFLFAFYTFSLGPFVTELLVAADSYVPVRKVDISKICRTSSACSALPASCVECEFPSDCHYGQEVKTLCKAKHNSTCLGERQFERSANCRFCYLTEARYHHCEAVFNCSSYAPPLSNQIPVVCWVDETVVCMGRRVFYKKVPCNWTSGYRWWKALVLSITLGGFGVDRFYLGLWRSGLGKLFSFGGLGIWTIIDVVLIAVGYVGPADGSVYILLLLMELNDTKAGMEGLDKEAINALIRQWSKGSRFYEHQLKRKSRIDERLKKMQASVEKMGAMEIHNSELKMDRVVAMLESNRDFTHTIFHVDMDAFYAAVEMRDNRSLRNIPMAVGSNSMLSTSNYEARKFGVRAAMPGFIGKKLCPQLTIVPCNFEKYSAISREVKNILKLYDPNLCSASLDEAYMDVTEYLVLRQSQNTPVFHRSVHYTGECDCRWPYKYLPCCVLRESTKISSEICNECGKLCIHVEDEVAFGNNAEEVAREIRFLVEQATGLTCSIGIAPNSMLAKLGSDINKPNGQFHMRADRNFIVDFLRNLPIRKVCGIGAVTEALLNGLGVSTCGELYQRRGILALAFSERSAISFLRISLGIDDEFCDKDDEVASRKSISTERTFSEISEPSRLLAVCRKLCNSLSEDVIERNLKGKTVTLKVKTIDFDVRTRANTVDRYVQAADEIYNIASSLLQEEIRARLPNPLRLRLMGVRLSTLQESKVENNNSLDRFVKVDKDLSYEEEDLDHSKPCCSKSSDLVEMFECPICNVQKKQVNLTAVNRHIDLCLNKSIIKQELANEGSDSAATCSKRRKLELKKRIKSKSILDYFSPSEIVGAIRRKYFCPYFYDFILTIIFNKCQLVLWKFVQMIICVPTSCQSWLDRAGRSDRRKLRGNSCQNVRDSCFSPSRRPASVVAIVRLSFVRQSKFRHVFCKPMKREYCLEDVRISKISWDSTFCAVNPKFIAIITDGAGGPFIVVPITKTGRLEKDYPFVDGHKGPVLEIAWCPFNDNVIASCSEDCTAKIWHIPDGGLVKPLKQPLMELAGHQKRVTSILWHPTANDILLTAETLLMKSNKRNSCCQSAIIWEQTRGKSGDLKLCLWNVGTGELLVQIAGHPDLIWSVDFNYDGSKLLTTCKDKKIRVIDPRTGLILRQGSGHEGVKPQHGIFLKDGRIFTTGFTRRSERMYALRDEENLEEPVTQEELDTSNGVLFPFYDKDTGLIYLCGKGDSNIRYYEVNNEAPYVHFINTFTSPEPQRGIGFMPKRGLKINENEIARIFKCTNKGVVENLQFFVPRKSEMFQEDLYPDTASTTPAITAENWLDGQNANPILMPLHGGKSQQEKTLESRRSAILTTMQPSDTSAASNTPAAAAVSSSSSTVRPESRDAQTVTNATFPRHPRSTEVVSEQDAGCPAAVASSSSSSSSSALRSKAAGRVVVDSNDDIVAHTAVSTLKTSDGTEIAVDELISDMRQIKLLLRRLERRLRFLEERQQDNDHFQIEQI</sequence>
<feature type="repeat" description="WD" evidence="26">
    <location>
        <begin position="1005"/>
        <end position="1047"/>
    </location>
</feature>
<dbReference type="Gene3D" id="1.10.150.810">
    <property type="match status" value="2"/>
</dbReference>
<keyword evidence="19" id="KW-0239">DNA-directed DNA polymerase</keyword>
<dbReference type="InParanoid" id="A0A0V1BQ01"/>
<keyword evidence="8 26" id="KW-0853">WD repeat</keyword>
<evidence type="ECO:0000256" key="1">
    <source>
        <dbReference type="ARBA" id="ARBA00001946"/>
    </source>
</evidence>
<evidence type="ECO:0000256" key="11">
    <source>
        <dbReference type="ARBA" id="ARBA00022695"/>
    </source>
</evidence>
<dbReference type="Pfam" id="PF08953">
    <property type="entry name" value="DUF1899"/>
    <property type="match status" value="1"/>
</dbReference>
<evidence type="ECO:0000313" key="32">
    <source>
        <dbReference type="Proteomes" id="UP000054776"/>
    </source>
</evidence>
<comment type="cofactor">
    <cofactor evidence="1">
        <name>Mg(2+)</name>
        <dbReference type="ChEBI" id="CHEBI:18420"/>
    </cofactor>
</comment>
<keyword evidence="7" id="KW-0515">Mutator protein</keyword>
<keyword evidence="24" id="KW-0539">Nucleus</keyword>
<organism evidence="31 32">
    <name type="scientific">Trichinella spiralis</name>
    <name type="common">Trichina worm</name>
    <dbReference type="NCBI Taxonomy" id="6334"/>
    <lineage>
        <taxon>Eukaryota</taxon>
        <taxon>Metazoa</taxon>
        <taxon>Ecdysozoa</taxon>
        <taxon>Nematoda</taxon>
        <taxon>Enoplea</taxon>
        <taxon>Dorylaimia</taxon>
        <taxon>Trichinellida</taxon>
        <taxon>Trichinellidae</taxon>
        <taxon>Trichinella</taxon>
    </lineage>
</organism>
<feature type="region of interest" description="Disordered" evidence="28">
    <location>
        <begin position="1337"/>
        <end position="1356"/>
    </location>
</feature>
<keyword evidence="11" id="KW-0548">Nucleotidyltransferase</keyword>
<dbReference type="Pfam" id="PF05154">
    <property type="entry name" value="TM2"/>
    <property type="match status" value="1"/>
</dbReference>
<dbReference type="FunFam" id="1.10.150.810:FF:000003">
    <property type="entry name" value="DNA polymerase kappa subunit"/>
    <property type="match status" value="1"/>
</dbReference>
<dbReference type="OrthoDB" id="1747274at2759"/>
<dbReference type="InterPro" id="IPR022880">
    <property type="entry name" value="DNApol_IV"/>
</dbReference>
<evidence type="ECO:0000256" key="3">
    <source>
        <dbReference type="ARBA" id="ARBA00004141"/>
    </source>
</evidence>
<dbReference type="SUPFAM" id="SSF101908">
    <property type="entry name" value="Putative isomerase YbhE"/>
    <property type="match status" value="1"/>
</dbReference>
<dbReference type="InterPro" id="IPR017961">
    <property type="entry name" value="DNA_pol_Y-fam_little_finger"/>
</dbReference>
<comment type="caution">
    <text evidence="31">The sequence shown here is derived from an EMBL/GenBank/DDBJ whole genome shotgun (WGS) entry which is preliminary data.</text>
</comment>
<dbReference type="eggNOG" id="KOG4272">
    <property type="taxonomic scope" value="Eukaryota"/>
</dbReference>
<evidence type="ECO:0000256" key="10">
    <source>
        <dbReference type="ARBA" id="ARBA00022692"/>
    </source>
</evidence>
<dbReference type="InterPro" id="IPR015943">
    <property type="entry name" value="WD40/YVTN_repeat-like_dom_sf"/>
</dbReference>
<evidence type="ECO:0000256" key="15">
    <source>
        <dbReference type="ARBA" id="ARBA00022763"/>
    </source>
</evidence>
<dbReference type="Pfam" id="PF11798">
    <property type="entry name" value="IMS_HHH"/>
    <property type="match status" value="1"/>
</dbReference>
<dbReference type="SMART" id="SM01166">
    <property type="entry name" value="DUF1899"/>
    <property type="match status" value="1"/>
</dbReference>
<dbReference type="FunFam" id="3.40.1170.60:FF:000002">
    <property type="entry name" value="Polymerase (DNA directed) kappa"/>
    <property type="match status" value="1"/>
</dbReference>
<protein>
    <recommendedName>
        <fullName evidence="6">DNA polymerase kappa</fullName>
        <ecNumber evidence="5">2.7.7.7</ecNumber>
    </recommendedName>
</protein>
<evidence type="ECO:0000256" key="12">
    <source>
        <dbReference type="ARBA" id="ARBA00022705"/>
    </source>
</evidence>
<evidence type="ECO:0000256" key="8">
    <source>
        <dbReference type="ARBA" id="ARBA00022574"/>
    </source>
</evidence>
<dbReference type="GO" id="GO:0042276">
    <property type="term" value="P:error-prone translesion synthesis"/>
    <property type="evidence" value="ECO:0007669"/>
    <property type="project" value="TreeGrafter"/>
</dbReference>
<dbReference type="InterPro" id="IPR036775">
    <property type="entry name" value="DNA_pol_Y-fam_lit_finger_sf"/>
</dbReference>
<dbReference type="InterPro" id="IPR006642">
    <property type="entry name" value="Rad18_UBZ4"/>
</dbReference>
<dbReference type="PROSITE" id="PS50294">
    <property type="entry name" value="WD_REPEATS_REGION"/>
    <property type="match status" value="1"/>
</dbReference>
<feature type="region of interest" description="Disordered" evidence="28">
    <location>
        <begin position="1366"/>
        <end position="1419"/>
    </location>
</feature>
<evidence type="ECO:0000259" key="30">
    <source>
        <dbReference type="PROSITE" id="PS50173"/>
    </source>
</evidence>
<reference evidence="31 32" key="1">
    <citation type="submission" date="2015-01" db="EMBL/GenBank/DDBJ databases">
        <title>Evolution of Trichinella species and genotypes.</title>
        <authorList>
            <person name="Korhonen P.K."/>
            <person name="Edoardo P."/>
            <person name="Giuseppe L.R."/>
            <person name="Gasser R.B."/>
        </authorList>
    </citation>
    <scope>NUCLEOTIDE SEQUENCE [LARGE SCALE GENOMIC DNA]</scope>
    <source>
        <strain evidence="31">ISS3</strain>
    </source>
</reference>
<keyword evidence="9" id="KW-0808">Transferase</keyword>
<comment type="catalytic activity">
    <reaction evidence="25">
        <text>DNA(n) + a 2'-deoxyribonucleoside 5'-triphosphate = DNA(n+1) + diphosphate</text>
        <dbReference type="Rhea" id="RHEA:22508"/>
        <dbReference type="Rhea" id="RHEA-COMP:17339"/>
        <dbReference type="Rhea" id="RHEA-COMP:17340"/>
        <dbReference type="ChEBI" id="CHEBI:33019"/>
        <dbReference type="ChEBI" id="CHEBI:61560"/>
        <dbReference type="ChEBI" id="CHEBI:173112"/>
        <dbReference type="EC" id="2.7.7.7"/>
    </reaction>
</comment>
<dbReference type="GO" id="GO:0016020">
    <property type="term" value="C:membrane"/>
    <property type="evidence" value="ECO:0007669"/>
    <property type="project" value="UniProtKB-SubCell"/>
</dbReference>
<dbReference type="InterPro" id="IPR007829">
    <property type="entry name" value="TM2"/>
</dbReference>
<dbReference type="SUPFAM" id="SSF100879">
    <property type="entry name" value="Lesion bypass DNA polymerase (Y-family), little finger domain"/>
    <property type="match status" value="1"/>
</dbReference>
<gene>
    <name evidence="31" type="primary">cor-1</name>
    <name evidence="31" type="ORF">T01_3934</name>
</gene>
<keyword evidence="10 29" id="KW-0812">Transmembrane</keyword>
<feature type="coiled-coil region" evidence="27">
    <location>
        <begin position="1473"/>
        <end position="1500"/>
    </location>
</feature>
<dbReference type="InterPro" id="IPR015048">
    <property type="entry name" value="DUF1899"/>
</dbReference>
<feature type="domain" description="UmuC" evidence="30">
    <location>
        <begin position="330"/>
        <end position="569"/>
    </location>
</feature>
<dbReference type="FunFam" id="3.30.1490.100:FF:000004">
    <property type="entry name" value="DNA polymerase IV"/>
    <property type="match status" value="1"/>
</dbReference>
<dbReference type="EC" id="2.7.7.7" evidence="5"/>
<evidence type="ECO:0000256" key="20">
    <source>
        <dbReference type="ARBA" id="ARBA00022989"/>
    </source>
</evidence>
<keyword evidence="21" id="KW-0238">DNA-binding</keyword>
<keyword evidence="16" id="KW-0863">Zinc-finger</keyword>
<name>A0A0V1BQ01_TRISP</name>
<evidence type="ECO:0000256" key="26">
    <source>
        <dbReference type="PROSITE-ProRule" id="PRU00221"/>
    </source>
</evidence>
<dbReference type="InterPro" id="IPR001126">
    <property type="entry name" value="UmuC"/>
</dbReference>
<dbReference type="eggNOG" id="KOG2094">
    <property type="taxonomic scope" value="Eukaryota"/>
</dbReference>
<dbReference type="CDD" id="cd03586">
    <property type="entry name" value="PolY_Pol_IV_kappa"/>
    <property type="match status" value="1"/>
</dbReference>
<dbReference type="GO" id="GO:0003887">
    <property type="term" value="F:DNA-directed DNA polymerase activity"/>
    <property type="evidence" value="ECO:0007669"/>
    <property type="project" value="UniProtKB-KW"/>
</dbReference>
<keyword evidence="17" id="KW-0862">Zinc</keyword>
<dbReference type="PANTHER" id="PTHR11076">
    <property type="entry name" value="DNA REPAIR POLYMERASE UMUC / TRANSFERASE FAMILY MEMBER"/>
    <property type="match status" value="1"/>
</dbReference>
<dbReference type="EMBL" id="JYDH01000021">
    <property type="protein sequence ID" value="KRY38999.1"/>
    <property type="molecule type" value="Genomic_DNA"/>
</dbReference>
<dbReference type="InterPro" id="IPR001680">
    <property type="entry name" value="WD40_rpt"/>
</dbReference>
<dbReference type="InterPro" id="IPR043128">
    <property type="entry name" value="Rev_trsase/Diguanyl_cyclase"/>
</dbReference>
<evidence type="ECO:0000256" key="19">
    <source>
        <dbReference type="ARBA" id="ARBA00022932"/>
    </source>
</evidence>
<dbReference type="Gene3D" id="3.40.1170.60">
    <property type="match status" value="1"/>
</dbReference>
<keyword evidence="23" id="KW-0234">DNA repair</keyword>
<dbReference type="Proteomes" id="UP000054776">
    <property type="component" value="Unassembled WGS sequence"/>
</dbReference>
<proteinExistence type="inferred from homology"/>
<keyword evidence="32" id="KW-1185">Reference proteome</keyword>
<keyword evidence="22 29" id="KW-0472">Membrane</keyword>
<dbReference type="FunFam" id="1.10.150.810:FF:000001">
    <property type="entry name" value="DNA polymerase kappa"/>
    <property type="match status" value="1"/>
</dbReference>
<dbReference type="SMART" id="SM01167">
    <property type="entry name" value="DUF1900"/>
    <property type="match status" value="1"/>
</dbReference>
<dbReference type="GO" id="GO:0005634">
    <property type="term" value="C:nucleus"/>
    <property type="evidence" value="ECO:0007669"/>
    <property type="project" value="UniProtKB-SubCell"/>
</dbReference>
<evidence type="ECO:0000256" key="22">
    <source>
        <dbReference type="ARBA" id="ARBA00023136"/>
    </source>
</evidence>
<evidence type="ECO:0000256" key="2">
    <source>
        <dbReference type="ARBA" id="ARBA00004123"/>
    </source>
</evidence>
<evidence type="ECO:0000256" key="14">
    <source>
        <dbReference type="ARBA" id="ARBA00022737"/>
    </source>
</evidence>
<dbReference type="GO" id="GO:0008270">
    <property type="term" value="F:zinc ion binding"/>
    <property type="evidence" value="ECO:0007669"/>
    <property type="project" value="UniProtKB-KW"/>
</dbReference>
<dbReference type="InterPro" id="IPR024728">
    <property type="entry name" value="PolY_HhH_motif"/>
</dbReference>
<dbReference type="Gene3D" id="3.30.70.270">
    <property type="match status" value="1"/>
</dbReference>
<dbReference type="InterPro" id="IPR043502">
    <property type="entry name" value="DNA/RNA_pol_sf"/>
</dbReference>
<feature type="transmembrane region" description="Helical" evidence="29">
    <location>
        <begin position="211"/>
        <end position="233"/>
    </location>
</feature>
<dbReference type="Pfam" id="PF16300">
    <property type="entry name" value="WD40_4"/>
    <property type="match status" value="1"/>
</dbReference>
<evidence type="ECO:0000256" key="7">
    <source>
        <dbReference type="ARBA" id="ARBA00022457"/>
    </source>
</evidence>
<dbReference type="GO" id="GO:0006260">
    <property type="term" value="P:DNA replication"/>
    <property type="evidence" value="ECO:0007669"/>
    <property type="project" value="UniProtKB-KW"/>
</dbReference>
<evidence type="ECO:0000256" key="25">
    <source>
        <dbReference type="ARBA" id="ARBA00049244"/>
    </source>
</evidence>
<evidence type="ECO:0000256" key="18">
    <source>
        <dbReference type="ARBA" id="ARBA00022842"/>
    </source>
</evidence>
<keyword evidence="18" id="KW-0460">Magnesium</keyword>
<evidence type="ECO:0000256" key="24">
    <source>
        <dbReference type="ARBA" id="ARBA00023242"/>
    </source>
</evidence>
<dbReference type="HAMAP" id="MF_01113">
    <property type="entry name" value="DNApol_IV"/>
    <property type="match status" value="1"/>
</dbReference>
<dbReference type="GO" id="GO:0003684">
    <property type="term" value="F:damaged DNA binding"/>
    <property type="evidence" value="ECO:0007669"/>
    <property type="project" value="InterPro"/>
</dbReference>
<keyword evidence="13" id="KW-0479">Metal-binding</keyword>
<dbReference type="Pfam" id="PF00400">
    <property type="entry name" value="WD40"/>
    <property type="match status" value="2"/>
</dbReference>
<evidence type="ECO:0000256" key="4">
    <source>
        <dbReference type="ARBA" id="ARBA00010945"/>
    </source>
</evidence>
<evidence type="ECO:0000256" key="5">
    <source>
        <dbReference type="ARBA" id="ARBA00012417"/>
    </source>
</evidence>
<keyword evidence="20 29" id="KW-1133">Transmembrane helix</keyword>
<dbReference type="SUPFAM" id="SSF56672">
    <property type="entry name" value="DNA/RNA polymerases"/>
    <property type="match status" value="1"/>
</dbReference>
<dbReference type="GO" id="GO:0006281">
    <property type="term" value="P:DNA repair"/>
    <property type="evidence" value="ECO:0007669"/>
    <property type="project" value="UniProtKB-KW"/>
</dbReference>
<evidence type="ECO:0000256" key="6">
    <source>
        <dbReference type="ARBA" id="ARBA00016178"/>
    </source>
</evidence>
<dbReference type="STRING" id="6334.A0A0V1BQ01"/>
<dbReference type="Pfam" id="PF00817">
    <property type="entry name" value="IMS"/>
    <property type="match status" value="1"/>
</dbReference>
<dbReference type="Gene3D" id="3.30.1490.100">
    <property type="entry name" value="DNA polymerase, Y-family, little finger domain"/>
    <property type="match status" value="1"/>
</dbReference>
<evidence type="ECO:0000256" key="28">
    <source>
        <dbReference type="SAM" id="MobiDB-lite"/>
    </source>
</evidence>
<dbReference type="SMART" id="SM00320">
    <property type="entry name" value="WD40"/>
    <property type="match status" value="3"/>
</dbReference>
<evidence type="ECO:0000256" key="9">
    <source>
        <dbReference type="ARBA" id="ARBA00022679"/>
    </source>
</evidence>
<comment type="similarity">
    <text evidence="4">Belongs to the DNA polymerase type-Y family.</text>
</comment>
<evidence type="ECO:0000256" key="17">
    <source>
        <dbReference type="ARBA" id="ARBA00022833"/>
    </source>
</evidence>
<keyword evidence="27" id="KW-0175">Coiled coil</keyword>
<dbReference type="Pfam" id="PF11799">
    <property type="entry name" value="IMS_C"/>
    <property type="match status" value="1"/>
</dbReference>
<dbReference type="PANTHER" id="PTHR11076:SF33">
    <property type="entry name" value="DNA POLYMERASE KAPPA"/>
    <property type="match status" value="1"/>
</dbReference>
<keyword evidence="12" id="KW-0235">DNA replication</keyword>